<evidence type="ECO:0000313" key="2">
    <source>
        <dbReference type="EMBL" id="KAF9530026.1"/>
    </source>
</evidence>
<organism evidence="2 3">
    <name type="scientific">Crepidotus variabilis</name>
    <dbReference type="NCBI Taxonomy" id="179855"/>
    <lineage>
        <taxon>Eukaryota</taxon>
        <taxon>Fungi</taxon>
        <taxon>Dikarya</taxon>
        <taxon>Basidiomycota</taxon>
        <taxon>Agaricomycotina</taxon>
        <taxon>Agaricomycetes</taxon>
        <taxon>Agaricomycetidae</taxon>
        <taxon>Agaricales</taxon>
        <taxon>Agaricineae</taxon>
        <taxon>Crepidotaceae</taxon>
        <taxon>Crepidotus</taxon>
    </lineage>
</organism>
<dbReference type="AlphaFoldDB" id="A0A9P6JR85"/>
<dbReference type="Proteomes" id="UP000807306">
    <property type="component" value="Unassembled WGS sequence"/>
</dbReference>
<comment type="caution">
    <text evidence="2">The sequence shown here is derived from an EMBL/GenBank/DDBJ whole genome shotgun (WGS) entry which is preliminary data.</text>
</comment>
<keyword evidence="1" id="KW-0560">Oxidoreductase</keyword>
<evidence type="ECO:0000313" key="3">
    <source>
        <dbReference type="Proteomes" id="UP000807306"/>
    </source>
</evidence>
<proteinExistence type="predicted"/>
<keyword evidence="3" id="KW-1185">Reference proteome</keyword>
<dbReference type="PANTHER" id="PTHR35870">
    <property type="entry name" value="PROTEIN, PUTATIVE (AFU_ORTHOLOGUE AFUA_5G03330)-RELATED"/>
    <property type="match status" value="1"/>
</dbReference>
<dbReference type="OrthoDB" id="10004862at2759"/>
<dbReference type="Pfam" id="PF14027">
    <property type="entry name" value="Questin_oxidase"/>
    <property type="match status" value="1"/>
</dbReference>
<gene>
    <name evidence="2" type="ORF">CPB83DRAFT_834605</name>
</gene>
<reference evidence="2" key="1">
    <citation type="submission" date="2020-11" db="EMBL/GenBank/DDBJ databases">
        <authorList>
            <consortium name="DOE Joint Genome Institute"/>
            <person name="Ahrendt S."/>
            <person name="Riley R."/>
            <person name="Andreopoulos W."/>
            <person name="Labutti K."/>
            <person name="Pangilinan J."/>
            <person name="Ruiz-Duenas F.J."/>
            <person name="Barrasa J.M."/>
            <person name="Sanchez-Garcia M."/>
            <person name="Camarero S."/>
            <person name="Miyauchi S."/>
            <person name="Serrano A."/>
            <person name="Linde D."/>
            <person name="Babiker R."/>
            <person name="Drula E."/>
            <person name="Ayuso-Fernandez I."/>
            <person name="Pacheco R."/>
            <person name="Padilla G."/>
            <person name="Ferreira P."/>
            <person name="Barriuso J."/>
            <person name="Kellner H."/>
            <person name="Castanera R."/>
            <person name="Alfaro M."/>
            <person name="Ramirez L."/>
            <person name="Pisabarro A.G."/>
            <person name="Kuo A."/>
            <person name="Tritt A."/>
            <person name="Lipzen A."/>
            <person name="He G."/>
            <person name="Yan M."/>
            <person name="Ng V."/>
            <person name="Cullen D."/>
            <person name="Martin F."/>
            <person name="Rosso M.-N."/>
            <person name="Henrissat B."/>
            <person name="Hibbett D."/>
            <person name="Martinez A.T."/>
            <person name="Grigoriev I.V."/>
        </authorList>
    </citation>
    <scope>NUCLEOTIDE SEQUENCE</scope>
    <source>
        <strain evidence="2">CBS 506.95</strain>
    </source>
</reference>
<evidence type="ECO:0008006" key="4">
    <source>
        <dbReference type="Google" id="ProtNLM"/>
    </source>
</evidence>
<dbReference type="PANTHER" id="PTHR35870:SF1">
    <property type="entry name" value="PROTEIN, PUTATIVE (AFU_ORTHOLOGUE AFUA_5G03330)-RELATED"/>
    <property type="match status" value="1"/>
</dbReference>
<name>A0A9P6JR85_9AGAR</name>
<sequence length="480" mass="53220">MARPIAYQLTKPGQINLPGITAASKKITEELLKADVDDHHCYFRSAGLHNHTAHHILAAYDFGATPALLQKIYDHDGKLQRSIVLEPKDKEIVVDETNWKKHVGKTHNEYNALYKFFTKQVTELGIPATLEKYVFNEDANQDGTNMLTRVCSGAVHPLIQIGYGAEFGHEALVATGLAQAATNTPIQGSVATFDKVTPEQSISLLELLRRVNELEVLKPPAYNPDSGINQRFKDAYANGGTEELQKLCSLYHISDTISDEELNKKAEEIYWVVTLLLSATGRKGRKPRMDFFFMHLVTSSLFIRPIVSYIQKQEHKAAFLRTYVFFIMAYNLARGRPKIDISLAMSYPAVVRAPKGSGDNIQPSDVSLGSPFADEDFNAWPELVQGALYHPESHVLKSLRSLAYFSANLGTTPPGGVPGAWKDAASQIETFPGVGQLDGTLFIRTAGVILNTLGWCGHGQKEGKWDYSALGWDEAWNNQD</sequence>
<protein>
    <recommendedName>
        <fullName evidence="4">Oxidoreductase AflY</fullName>
    </recommendedName>
</protein>
<accession>A0A9P6JR85</accession>
<evidence type="ECO:0000256" key="1">
    <source>
        <dbReference type="ARBA" id="ARBA00023002"/>
    </source>
</evidence>
<dbReference type="GO" id="GO:0016491">
    <property type="term" value="F:oxidoreductase activity"/>
    <property type="evidence" value="ECO:0007669"/>
    <property type="project" value="UniProtKB-KW"/>
</dbReference>
<dbReference type="EMBL" id="MU157842">
    <property type="protein sequence ID" value="KAF9530026.1"/>
    <property type="molecule type" value="Genomic_DNA"/>
</dbReference>
<dbReference type="InterPro" id="IPR025337">
    <property type="entry name" value="Questin_oxidase-like"/>
</dbReference>